<dbReference type="Proteomes" id="UP001626628">
    <property type="component" value="Chromosome"/>
</dbReference>
<sequence>MIGRKTPARVMRSALRASGLPHYLREPFVQAAPERMSKRTGVLLRGHLTLLVQASRSDGSLLDAGEALGELRSRWAAEGGDTADLLKLVRMVNYRAQALHAPVAGEPAEETGPAALAQFWASSGHDIEELSGFLADVDQEAADWLPG</sequence>
<protein>
    <submittedName>
        <fullName evidence="1">Uncharacterized protein</fullName>
    </submittedName>
</protein>
<dbReference type="RefSeq" id="WP_399145331.1">
    <property type="nucleotide sequence ID" value="NZ_CP147982.1"/>
</dbReference>
<reference evidence="1 2" key="1">
    <citation type="submission" date="2024-03" db="EMBL/GenBank/DDBJ databases">
        <title>The complete genome of Streptomyces sirii sp.nov.</title>
        <authorList>
            <person name="Zakalyukina Y.V."/>
            <person name="Belik A.R."/>
            <person name="Biryukov M.V."/>
            <person name="Baturina O.A."/>
            <person name="Kabilov M.R."/>
        </authorList>
    </citation>
    <scope>NUCLEOTIDE SEQUENCE [LARGE SCALE GENOMIC DNA]</scope>
    <source>
        <strain evidence="1 2">BP-8</strain>
    </source>
</reference>
<dbReference type="EMBL" id="CP147982">
    <property type="protein sequence ID" value="WXK80785.1"/>
    <property type="molecule type" value="Genomic_DNA"/>
</dbReference>
<gene>
    <name evidence="1" type="ORF">WAB15_34865</name>
</gene>
<organism evidence="1 2">
    <name type="scientific">Streptomyces sirii</name>
    <dbReference type="NCBI Taxonomy" id="3127701"/>
    <lineage>
        <taxon>Bacteria</taxon>
        <taxon>Bacillati</taxon>
        <taxon>Actinomycetota</taxon>
        <taxon>Actinomycetes</taxon>
        <taxon>Kitasatosporales</taxon>
        <taxon>Streptomycetaceae</taxon>
        <taxon>Streptomyces</taxon>
    </lineage>
</organism>
<name>A0ABZ2QXS8_9ACTN</name>
<evidence type="ECO:0000313" key="2">
    <source>
        <dbReference type="Proteomes" id="UP001626628"/>
    </source>
</evidence>
<keyword evidence="2" id="KW-1185">Reference proteome</keyword>
<accession>A0ABZ2QXS8</accession>
<proteinExistence type="predicted"/>
<evidence type="ECO:0000313" key="1">
    <source>
        <dbReference type="EMBL" id="WXK80785.1"/>
    </source>
</evidence>